<dbReference type="EMBL" id="CP002454">
    <property type="protein sequence ID" value="ADV67840.1"/>
    <property type="molecule type" value="Genomic_DNA"/>
</dbReference>
<reference evidence="3" key="2">
    <citation type="submission" date="2011-01" db="EMBL/GenBank/DDBJ databases">
        <title>The complete genome of Deinococcus maricopensis DSM 21211.</title>
        <authorList>
            <consortium name="US DOE Joint Genome Institute (JGI-PGF)"/>
            <person name="Lucas S."/>
            <person name="Copeland A."/>
            <person name="Lapidus A."/>
            <person name="Goodwin L."/>
            <person name="Pitluck S."/>
            <person name="Kyrpides N."/>
            <person name="Mavromatis K."/>
            <person name="Pagani I."/>
            <person name="Ivanova N."/>
            <person name="Ovchinnikova G."/>
            <person name="Zeytun A."/>
            <person name="Detter J.C."/>
            <person name="Han C."/>
            <person name="Land M."/>
            <person name="Hauser L."/>
            <person name="Markowitz V."/>
            <person name="Cheng J.-F."/>
            <person name="Hugenholtz P."/>
            <person name="Woyke T."/>
            <person name="Wu D."/>
            <person name="Pukall R."/>
            <person name="Gehrich-Schroeter G."/>
            <person name="Brambilla E."/>
            <person name="Klenk H.-P."/>
            <person name="Eisen J.A."/>
        </authorList>
    </citation>
    <scope>NUCLEOTIDE SEQUENCE [LARGE SCALE GENOMIC DNA]</scope>
    <source>
        <strain evidence="3">DSM 21211 / LMG 22137 / NRRL B-23946 / LB-34</strain>
    </source>
</reference>
<name>E8U9V1_DEIML</name>
<dbReference type="SUPFAM" id="SSF55724">
    <property type="entry name" value="Mog1p/PsbP-like"/>
    <property type="match status" value="1"/>
</dbReference>
<dbReference type="Pfam" id="PF08786">
    <property type="entry name" value="DcrB"/>
    <property type="match status" value="1"/>
</dbReference>
<dbReference type="RefSeq" id="WP_013557345.1">
    <property type="nucleotide sequence ID" value="NC_014958.1"/>
</dbReference>
<evidence type="ECO:0000313" key="3">
    <source>
        <dbReference type="Proteomes" id="UP000008635"/>
    </source>
</evidence>
<dbReference type="eggNOG" id="COG5435">
    <property type="taxonomic scope" value="Bacteria"/>
</dbReference>
<feature type="chain" id="PRO_5003231823" description="PsbP C-terminal domain-containing protein" evidence="1">
    <location>
        <begin position="21"/>
        <end position="166"/>
    </location>
</feature>
<dbReference type="Proteomes" id="UP000008635">
    <property type="component" value="Chromosome"/>
</dbReference>
<accession>E8U9V1</accession>
<reference evidence="2 3" key="1">
    <citation type="journal article" date="2011" name="Stand. Genomic Sci.">
        <title>Complete genome sequence of Deinococcus maricopensis type strain (LB-34).</title>
        <authorList>
            <person name="Pukall R."/>
            <person name="Zeytun A."/>
            <person name="Lucas S."/>
            <person name="Lapidus A."/>
            <person name="Hammon N."/>
            <person name="Deshpande S."/>
            <person name="Nolan M."/>
            <person name="Cheng J.F."/>
            <person name="Pitluck S."/>
            <person name="Liolios K."/>
            <person name="Pagani I."/>
            <person name="Mikhailova N."/>
            <person name="Ivanova N."/>
            <person name="Mavromatis K."/>
            <person name="Pati A."/>
            <person name="Tapia R."/>
            <person name="Han C."/>
            <person name="Goodwin L."/>
            <person name="Chen A."/>
            <person name="Palaniappan K."/>
            <person name="Land M."/>
            <person name="Hauser L."/>
            <person name="Chang Y.J."/>
            <person name="Jeffries C.D."/>
            <person name="Brambilla E.M."/>
            <person name="Rohde M."/>
            <person name="Goker M."/>
            <person name="Detter J.C."/>
            <person name="Woyke T."/>
            <person name="Bristow J."/>
            <person name="Eisen J.A."/>
            <person name="Markowitz V."/>
            <person name="Hugenholtz P."/>
            <person name="Kyrpides N.C."/>
            <person name="Klenk H.P."/>
        </authorList>
    </citation>
    <scope>NUCLEOTIDE SEQUENCE [LARGE SCALE GENOMIC DNA]</scope>
    <source>
        <strain evidence="3">DSM 21211 / LMG 22137 / NRRL B-23946 / LB-34</strain>
    </source>
</reference>
<protein>
    <recommendedName>
        <fullName evidence="4">PsbP C-terminal domain-containing protein</fullName>
    </recommendedName>
</protein>
<dbReference type="InterPro" id="IPR016123">
    <property type="entry name" value="Mog1/PsbP_a/b/a-sand"/>
</dbReference>
<organism evidence="2 3">
    <name type="scientific">Deinococcus maricopensis (strain DSM 21211 / LMG 22137 / NRRL B-23946 / LB-34)</name>
    <dbReference type="NCBI Taxonomy" id="709986"/>
    <lineage>
        <taxon>Bacteria</taxon>
        <taxon>Thermotogati</taxon>
        <taxon>Deinococcota</taxon>
        <taxon>Deinococci</taxon>
        <taxon>Deinococcales</taxon>
        <taxon>Deinococcaceae</taxon>
        <taxon>Deinococcus</taxon>
    </lineage>
</organism>
<dbReference type="STRING" id="709986.Deima_2200"/>
<keyword evidence="1" id="KW-0732">Signal</keyword>
<evidence type="ECO:0000313" key="2">
    <source>
        <dbReference type="EMBL" id="ADV67840.1"/>
    </source>
</evidence>
<feature type="signal peptide" evidence="1">
    <location>
        <begin position="1"/>
        <end position="20"/>
    </location>
</feature>
<dbReference type="Gene3D" id="3.40.1000.10">
    <property type="entry name" value="Mog1/PsbP, alpha/beta/alpha sandwich"/>
    <property type="match status" value="1"/>
</dbReference>
<evidence type="ECO:0008006" key="4">
    <source>
        <dbReference type="Google" id="ProtNLM"/>
    </source>
</evidence>
<proteinExistence type="predicted"/>
<dbReference type="InterPro" id="IPR014894">
    <property type="entry name" value="DcrB/EagT6"/>
</dbReference>
<keyword evidence="3" id="KW-1185">Reference proteome</keyword>
<gene>
    <name evidence="2" type="ordered locus">Deima_2200</name>
</gene>
<evidence type="ECO:0000256" key="1">
    <source>
        <dbReference type="SAM" id="SignalP"/>
    </source>
</evidence>
<sequence length="166" mass="17617" precursor="true">MNNWTRGAALVMAVAGVAVAAPYKDPQGFTVTPPNGWTVTKEVPGVTVAFLGPRTAAGFTTNANVIVQALPGNVDLKTFTSLTLQQLEAVITGYKLVSNTKTTLGGAPAQRLKLQGKQGKFDLYFDQVFALKGGRAYAVTVTVPRAQANTAGPIMDQFIKSFKITR</sequence>
<dbReference type="AlphaFoldDB" id="E8U9V1"/>
<dbReference type="HOGENOM" id="CLU_1608160_0_0_0"/>
<dbReference type="KEGG" id="dmr:Deima_2200"/>